<comment type="caution">
    <text evidence="3">The sequence shown here is derived from an EMBL/GenBank/DDBJ whole genome shotgun (WGS) entry which is preliminary data.</text>
</comment>
<dbReference type="RefSeq" id="WP_110390674.1">
    <property type="nucleotide sequence ID" value="NZ_CALCOA010000186.1"/>
</dbReference>
<accession>A0A318LC73</accession>
<dbReference type="Gene3D" id="3.40.50.2000">
    <property type="entry name" value="Glycogen Phosphorylase B"/>
    <property type="match status" value="2"/>
</dbReference>
<evidence type="ECO:0000259" key="1">
    <source>
        <dbReference type="Pfam" id="PF00534"/>
    </source>
</evidence>
<dbReference type="GO" id="GO:0016757">
    <property type="term" value="F:glycosyltransferase activity"/>
    <property type="evidence" value="ECO:0007669"/>
    <property type="project" value="InterPro"/>
</dbReference>
<dbReference type="PANTHER" id="PTHR45947:SF3">
    <property type="entry name" value="SULFOQUINOVOSYL TRANSFERASE SQD2"/>
    <property type="match status" value="1"/>
</dbReference>
<evidence type="ECO:0000259" key="2">
    <source>
        <dbReference type="Pfam" id="PF13439"/>
    </source>
</evidence>
<dbReference type="OrthoDB" id="509705at2"/>
<dbReference type="InterPro" id="IPR050194">
    <property type="entry name" value="Glycosyltransferase_grp1"/>
</dbReference>
<dbReference type="Pfam" id="PF13439">
    <property type="entry name" value="Glyco_transf_4"/>
    <property type="match status" value="1"/>
</dbReference>
<dbReference type="CDD" id="cd03804">
    <property type="entry name" value="GT4_WbaZ-like"/>
    <property type="match status" value="1"/>
</dbReference>
<evidence type="ECO:0000313" key="3">
    <source>
        <dbReference type="EMBL" id="PXX79227.1"/>
    </source>
</evidence>
<dbReference type="InterPro" id="IPR001296">
    <property type="entry name" value="Glyco_trans_1"/>
</dbReference>
<dbReference type="AlphaFoldDB" id="A0A318LC73"/>
<feature type="domain" description="Glycosyl transferase family 1" evidence="1">
    <location>
        <begin position="211"/>
        <end position="359"/>
    </location>
</feature>
<dbReference type="SUPFAM" id="SSF53756">
    <property type="entry name" value="UDP-Glycosyltransferase/glycogen phosphorylase"/>
    <property type="match status" value="1"/>
</dbReference>
<organism evidence="3 4">
    <name type="scientific">Rivihabitans pingtungensis</name>
    <dbReference type="NCBI Taxonomy" id="1054498"/>
    <lineage>
        <taxon>Bacteria</taxon>
        <taxon>Pseudomonadati</taxon>
        <taxon>Pseudomonadota</taxon>
        <taxon>Betaproteobacteria</taxon>
        <taxon>Neisseriales</taxon>
        <taxon>Aquaspirillaceae</taxon>
        <taxon>Rivihabitans</taxon>
    </lineage>
</organism>
<keyword evidence="3" id="KW-0808">Transferase</keyword>
<dbReference type="EMBL" id="QJKI01000008">
    <property type="protein sequence ID" value="PXX79227.1"/>
    <property type="molecule type" value="Genomic_DNA"/>
</dbReference>
<dbReference type="InterPro" id="IPR028098">
    <property type="entry name" value="Glyco_trans_4-like_N"/>
</dbReference>
<gene>
    <name evidence="3" type="ORF">DFR34_108120</name>
</gene>
<proteinExistence type="predicted"/>
<reference evidence="3 4" key="1">
    <citation type="submission" date="2018-05" db="EMBL/GenBank/DDBJ databases">
        <title>Genomic Encyclopedia of Type Strains, Phase IV (KMG-IV): sequencing the most valuable type-strain genomes for metagenomic binning, comparative biology and taxonomic classification.</title>
        <authorList>
            <person name="Goeker M."/>
        </authorList>
    </citation>
    <scope>NUCLEOTIDE SEQUENCE [LARGE SCALE GENOMIC DNA]</scope>
    <source>
        <strain evidence="3 4">DSM 29661</strain>
    </source>
</reference>
<dbReference type="Proteomes" id="UP000247555">
    <property type="component" value="Unassembled WGS sequence"/>
</dbReference>
<keyword evidence="4" id="KW-1185">Reference proteome</keyword>
<dbReference type="PANTHER" id="PTHR45947">
    <property type="entry name" value="SULFOQUINOVOSYL TRANSFERASE SQD2"/>
    <property type="match status" value="1"/>
</dbReference>
<sequence>MHPTPPAPRIAIVVDWLQDYAGAERVLEQLLLTFPQAEVFAVVDFVPEASRGFLQGKPVHTTFIQRLPLARRLFRQYLPLMPLAVEQLDLSGFDIVISSSHAVAKGVLTGPDQLHVSYVHSPLRYAWDMQHEYLREAGMARGLKSLLTRWLLHRLRLWDVRTANGVDQFVANSAFIARRVRKAYRREAEVIYPPVDLSAFIPSAAARGQAYVTVSRMVPYKRVDLIVEAFAGMPDKQLIVIGDGPEMAKVRAKAGSNVQILGHLPFEAMREHVQRARAFVFAAQEDFGIAPVEAQACGTPVIAYGRGGAAETVRGLQQNPPTGVLFEEQTVEALREAVRQFEQHAARITPAACRQNAERFAIGVFRQRMAALVVSRWSGLQGEVKSGVTGFKPIQPKAL</sequence>
<protein>
    <submittedName>
        <fullName evidence="3">Glycosyltransferase involved in cell wall biosynthesis</fullName>
    </submittedName>
</protein>
<dbReference type="Pfam" id="PF00534">
    <property type="entry name" value="Glycos_transf_1"/>
    <property type="match status" value="1"/>
</dbReference>
<name>A0A318LC73_9NEIS</name>
<feature type="domain" description="Glycosyltransferase subfamily 4-like N-terminal" evidence="2">
    <location>
        <begin position="22"/>
        <end position="198"/>
    </location>
</feature>
<evidence type="ECO:0000313" key="4">
    <source>
        <dbReference type="Proteomes" id="UP000247555"/>
    </source>
</evidence>